<keyword evidence="3" id="KW-1185">Reference proteome</keyword>
<gene>
    <name evidence="2" type="ORF">C2845_PM05G12030</name>
</gene>
<comment type="caution">
    <text evidence="2">The sequence shown here is derived from an EMBL/GenBank/DDBJ whole genome shotgun (WGS) entry which is preliminary data.</text>
</comment>
<dbReference type="Proteomes" id="UP000275267">
    <property type="component" value="Unassembled WGS sequence"/>
</dbReference>
<sequence>MRGSMVCQPSASGGEARRLRGSRGPRRWSTGVRRMAAAGGRSSRLRWGRPTTSCGSGRVPPVSCGGGASPGGRAAQIWRAPRDLSHGNNGWRCQRGARGADPDDLSVGRRPIRRGRGRIRRVGDPFYLIRRLSTGGGWRVEKEVFPAAAATGGGGRAPVWTDLGEVS</sequence>
<proteinExistence type="predicted"/>
<protein>
    <submittedName>
        <fullName evidence="2">Uncharacterized protein</fullName>
    </submittedName>
</protein>
<evidence type="ECO:0000313" key="3">
    <source>
        <dbReference type="Proteomes" id="UP000275267"/>
    </source>
</evidence>
<dbReference type="EMBL" id="PQIB02000003">
    <property type="protein sequence ID" value="RLN29283.1"/>
    <property type="molecule type" value="Genomic_DNA"/>
</dbReference>
<evidence type="ECO:0000313" key="2">
    <source>
        <dbReference type="EMBL" id="RLN29283.1"/>
    </source>
</evidence>
<name>A0A3L6SY71_PANMI</name>
<dbReference type="AlphaFoldDB" id="A0A3L6SY71"/>
<organism evidence="2 3">
    <name type="scientific">Panicum miliaceum</name>
    <name type="common">Proso millet</name>
    <name type="synonym">Broomcorn millet</name>
    <dbReference type="NCBI Taxonomy" id="4540"/>
    <lineage>
        <taxon>Eukaryota</taxon>
        <taxon>Viridiplantae</taxon>
        <taxon>Streptophyta</taxon>
        <taxon>Embryophyta</taxon>
        <taxon>Tracheophyta</taxon>
        <taxon>Spermatophyta</taxon>
        <taxon>Magnoliopsida</taxon>
        <taxon>Liliopsida</taxon>
        <taxon>Poales</taxon>
        <taxon>Poaceae</taxon>
        <taxon>PACMAD clade</taxon>
        <taxon>Panicoideae</taxon>
        <taxon>Panicodae</taxon>
        <taxon>Paniceae</taxon>
        <taxon>Panicinae</taxon>
        <taxon>Panicum</taxon>
        <taxon>Panicum sect. Panicum</taxon>
    </lineage>
</organism>
<accession>A0A3L6SY71</accession>
<reference evidence="3" key="1">
    <citation type="journal article" date="2019" name="Nat. Commun.">
        <title>The genome of broomcorn millet.</title>
        <authorList>
            <person name="Zou C."/>
            <person name="Miki D."/>
            <person name="Li D."/>
            <person name="Tang Q."/>
            <person name="Xiao L."/>
            <person name="Rajput S."/>
            <person name="Deng P."/>
            <person name="Jia W."/>
            <person name="Huang R."/>
            <person name="Zhang M."/>
            <person name="Sun Y."/>
            <person name="Hu J."/>
            <person name="Fu X."/>
            <person name="Schnable P.S."/>
            <person name="Li F."/>
            <person name="Zhang H."/>
            <person name="Feng B."/>
            <person name="Zhu X."/>
            <person name="Liu R."/>
            <person name="Schnable J.C."/>
            <person name="Zhu J.-K."/>
            <person name="Zhang H."/>
        </authorList>
    </citation>
    <scope>NUCLEOTIDE SEQUENCE [LARGE SCALE GENOMIC DNA]</scope>
</reference>
<evidence type="ECO:0000256" key="1">
    <source>
        <dbReference type="SAM" id="MobiDB-lite"/>
    </source>
</evidence>
<feature type="region of interest" description="Disordered" evidence="1">
    <location>
        <begin position="1"/>
        <end position="109"/>
    </location>
</feature>
<feature type="compositionally biased region" description="Low complexity" evidence="1">
    <location>
        <begin position="33"/>
        <end position="42"/>
    </location>
</feature>